<keyword evidence="1" id="KW-0315">Glutamine amidotransferase</keyword>
<dbReference type="PANTHER" id="PTHR43235:SF1">
    <property type="entry name" value="GLUTAMINE AMIDOTRANSFERASE PB2B2.05-RELATED"/>
    <property type="match status" value="1"/>
</dbReference>
<protein>
    <submittedName>
        <fullName evidence="2">Gamma-glutamyl-gamma-aminobutyrate hydrolase family protein</fullName>
    </submittedName>
    <submittedName>
        <fullName evidence="1">Putative glutamine amidotransferase</fullName>
    </submittedName>
</protein>
<dbReference type="AlphaFoldDB" id="A0A023X6T2"/>
<evidence type="ECO:0000313" key="2">
    <source>
        <dbReference type="EMBL" id="MDX5892672.1"/>
    </source>
</evidence>
<dbReference type="eggNOG" id="COG2071">
    <property type="taxonomic scope" value="Bacteria"/>
</dbReference>
<dbReference type="CDD" id="cd01745">
    <property type="entry name" value="GATase1_2"/>
    <property type="match status" value="1"/>
</dbReference>
<dbReference type="PATRIC" id="fig|42256.3.peg.2803"/>
<reference evidence="1 3" key="1">
    <citation type="submission" date="2014-03" db="EMBL/GenBank/DDBJ databases">
        <title>Complete genome sequence of the Radio-Resistant Rubrobacter radiotolerans RSPS-4.</title>
        <authorList>
            <person name="Egas C.C."/>
            <person name="Barroso C.C."/>
            <person name="Froufe H.J.C."/>
            <person name="Pacheco J.J."/>
            <person name="Albuquerque L.L."/>
            <person name="da Costa M.M.S."/>
        </authorList>
    </citation>
    <scope>NUCLEOTIDE SEQUENCE [LARGE SCALE GENOMIC DNA]</scope>
    <source>
        <strain evidence="1 3">RSPS-4</strain>
    </source>
</reference>
<keyword evidence="1" id="KW-0808">Transferase</keyword>
<evidence type="ECO:0000313" key="3">
    <source>
        <dbReference type="Proteomes" id="UP000025229"/>
    </source>
</evidence>
<dbReference type="Proteomes" id="UP001281130">
    <property type="component" value="Unassembled WGS sequence"/>
</dbReference>
<gene>
    <name evidence="1" type="ORF">RradSPS_2750</name>
    <name evidence="2" type="ORF">SIL72_01385</name>
</gene>
<dbReference type="Proteomes" id="UP000025229">
    <property type="component" value="Chromosome"/>
</dbReference>
<dbReference type="RefSeq" id="WP_038685292.1">
    <property type="nucleotide sequence ID" value="NZ_CP007514.1"/>
</dbReference>
<dbReference type="Gene3D" id="3.40.50.880">
    <property type="match status" value="1"/>
</dbReference>
<dbReference type="GO" id="GO:0006598">
    <property type="term" value="P:polyamine catabolic process"/>
    <property type="evidence" value="ECO:0007669"/>
    <property type="project" value="TreeGrafter"/>
</dbReference>
<dbReference type="HOGENOM" id="CLU_030756_4_0_11"/>
<dbReference type="PANTHER" id="PTHR43235">
    <property type="entry name" value="GLUTAMINE AMIDOTRANSFERASE PB2B2.05-RELATED"/>
    <property type="match status" value="1"/>
</dbReference>
<dbReference type="EMBL" id="CP007514">
    <property type="protein sequence ID" value="AHY48033.1"/>
    <property type="molecule type" value="Genomic_DNA"/>
</dbReference>
<name>A0A023X6T2_RUBRA</name>
<dbReference type="InterPro" id="IPR029062">
    <property type="entry name" value="Class_I_gatase-like"/>
</dbReference>
<accession>A0A023X6T2</accession>
<dbReference type="OrthoDB" id="9813383at2"/>
<dbReference type="EMBL" id="JAWXXX010000001">
    <property type="protein sequence ID" value="MDX5892672.1"/>
    <property type="molecule type" value="Genomic_DNA"/>
</dbReference>
<keyword evidence="3" id="KW-1185">Reference proteome</keyword>
<reference evidence="2" key="2">
    <citation type="submission" date="2023-11" db="EMBL/GenBank/DDBJ databases">
        <title>MicrobeMod: A computational toolkit for identifying prokaryotic methylation and restriction-modification with nanopore sequencing.</title>
        <authorList>
            <person name="Crits-Christoph A."/>
            <person name="Kang S.C."/>
            <person name="Lee H."/>
            <person name="Ostrov N."/>
        </authorList>
    </citation>
    <scope>NUCLEOTIDE SEQUENCE</scope>
    <source>
        <strain evidence="2">ATCC 51242</strain>
    </source>
</reference>
<proteinExistence type="predicted"/>
<dbReference type="STRING" id="42256.RradSPS_2750"/>
<dbReference type="InterPro" id="IPR044668">
    <property type="entry name" value="PuuD-like"/>
</dbReference>
<organism evidence="1 3">
    <name type="scientific">Rubrobacter radiotolerans</name>
    <name type="common">Arthrobacter radiotolerans</name>
    <dbReference type="NCBI Taxonomy" id="42256"/>
    <lineage>
        <taxon>Bacteria</taxon>
        <taxon>Bacillati</taxon>
        <taxon>Actinomycetota</taxon>
        <taxon>Rubrobacteria</taxon>
        <taxon>Rubrobacterales</taxon>
        <taxon>Rubrobacteraceae</taxon>
        <taxon>Rubrobacter</taxon>
    </lineage>
</organism>
<dbReference type="GO" id="GO:0033969">
    <property type="term" value="F:gamma-glutamyl-gamma-aminobutyrate hydrolase activity"/>
    <property type="evidence" value="ECO:0007669"/>
    <property type="project" value="TreeGrafter"/>
</dbReference>
<dbReference type="SUPFAM" id="SSF52317">
    <property type="entry name" value="Class I glutamine amidotransferase-like"/>
    <property type="match status" value="1"/>
</dbReference>
<sequence>MNGGRTGRPADRPTVGITAAVETISYGPWRDVQAAITSLAYTEAVLRAGGRPVLLVPNRPDAENPEEALASLDALIISGGAGDLDPALYGEEPHPETKSVNPERDAYELALVRAAREAGLPTLGVCRGMQVVNLAYGGTLHQHLPDVVGHEKHRKRGTFTDHEVSVSEGSLAARATGADSGTEAVKSCHHQGVREVGEGLEATARATLDSVVEAVEDASHPFMLGVLWHPEEDERSRLIGSLVKSTQNSTREV</sequence>
<dbReference type="Pfam" id="PF07722">
    <property type="entry name" value="Peptidase_C26"/>
    <property type="match status" value="1"/>
</dbReference>
<evidence type="ECO:0000313" key="1">
    <source>
        <dbReference type="EMBL" id="AHY48033.1"/>
    </source>
</evidence>
<dbReference type="KEGG" id="rrd:RradSPS_2750"/>
<dbReference type="GO" id="GO:0005829">
    <property type="term" value="C:cytosol"/>
    <property type="evidence" value="ECO:0007669"/>
    <property type="project" value="TreeGrafter"/>
</dbReference>
<keyword evidence="2" id="KW-0378">Hydrolase</keyword>
<dbReference type="GO" id="GO:0016740">
    <property type="term" value="F:transferase activity"/>
    <property type="evidence" value="ECO:0007669"/>
    <property type="project" value="UniProtKB-KW"/>
</dbReference>
<dbReference type="InterPro" id="IPR011697">
    <property type="entry name" value="Peptidase_C26"/>
</dbReference>
<dbReference type="PROSITE" id="PS51273">
    <property type="entry name" value="GATASE_TYPE_1"/>
    <property type="match status" value="1"/>
</dbReference>